<evidence type="ECO:0000313" key="3">
    <source>
        <dbReference type="Proteomes" id="UP000235122"/>
    </source>
</evidence>
<protein>
    <submittedName>
        <fullName evidence="2">Uncharacterized protein</fullName>
    </submittedName>
</protein>
<dbReference type="AlphaFoldDB" id="A0A2I1INJ5"/>
<dbReference type="EMBL" id="PKKO01000002">
    <property type="protein sequence ID" value="PKY72700.1"/>
    <property type="molecule type" value="Genomic_DNA"/>
</dbReference>
<proteinExistence type="predicted"/>
<evidence type="ECO:0000256" key="1">
    <source>
        <dbReference type="SAM" id="Phobius"/>
    </source>
</evidence>
<keyword evidence="1" id="KW-0812">Transmembrane</keyword>
<name>A0A2I1INJ5_9ACTO</name>
<keyword evidence="3" id="KW-1185">Reference proteome</keyword>
<organism evidence="2 3">
    <name type="scientific">Winkia neuii</name>
    <dbReference type="NCBI Taxonomy" id="33007"/>
    <lineage>
        <taxon>Bacteria</taxon>
        <taxon>Bacillati</taxon>
        <taxon>Actinomycetota</taxon>
        <taxon>Actinomycetes</taxon>
        <taxon>Actinomycetales</taxon>
        <taxon>Actinomycetaceae</taxon>
        <taxon>Winkia</taxon>
    </lineage>
</organism>
<reference evidence="2 3" key="1">
    <citation type="submission" date="2017-12" db="EMBL/GenBank/DDBJ databases">
        <title>Phylogenetic diversity of female urinary microbiome.</title>
        <authorList>
            <person name="Thomas-White K."/>
            <person name="Wolfe A.J."/>
        </authorList>
    </citation>
    <scope>NUCLEOTIDE SEQUENCE [LARGE SCALE GENOMIC DNA]</scope>
    <source>
        <strain evidence="2 3">UMB0402</strain>
    </source>
</reference>
<sequence length="70" mass="8024">MSVILKFVMALLFGALVYCFLQEHTPVWFWVVPIAILAACGGELYIAHLRKQEKADRDSEQELSAEENKR</sequence>
<accession>A0A2I1INJ5</accession>
<comment type="caution">
    <text evidence="2">The sequence shown here is derived from an EMBL/GenBank/DDBJ whole genome shotgun (WGS) entry which is preliminary data.</text>
</comment>
<dbReference type="STRING" id="33007.HMPREF3198_01549"/>
<evidence type="ECO:0000313" key="2">
    <source>
        <dbReference type="EMBL" id="PKY72700.1"/>
    </source>
</evidence>
<gene>
    <name evidence="2" type="ORF">CYJ19_03380</name>
</gene>
<dbReference type="Proteomes" id="UP000235122">
    <property type="component" value="Unassembled WGS sequence"/>
</dbReference>
<keyword evidence="1" id="KW-0472">Membrane</keyword>
<feature type="transmembrane region" description="Helical" evidence="1">
    <location>
        <begin position="29"/>
        <end position="47"/>
    </location>
</feature>
<keyword evidence="1" id="KW-1133">Transmembrane helix</keyword>